<dbReference type="SMART" id="SM00028">
    <property type="entry name" value="TPR"/>
    <property type="match status" value="6"/>
</dbReference>
<keyword evidence="2" id="KW-0805">Transcription regulation</keyword>
<keyword evidence="3 5" id="KW-0238">DNA-binding</keyword>
<proteinExistence type="inferred from homology"/>
<dbReference type="Pfam" id="PF13191">
    <property type="entry name" value="AAA_16"/>
    <property type="match status" value="1"/>
</dbReference>
<dbReference type="PROSITE" id="PS51755">
    <property type="entry name" value="OMPR_PHOB"/>
    <property type="match status" value="1"/>
</dbReference>
<dbReference type="InterPro" id="IPR051677">
    <property type="entry name" value="AfsR-DnrI-RedD_regulator"/>
</dbReference>
<dbReference type="InterPro" id="IPR027417">
    <property type="entry name" value="P-loop_NTPase"/>
</dbReference>
<dbReference type="PANTHER" id="PTHR35807">
    <property type="entry name" value="TRANSCRIPTIONAL REGULATOR REDD-RELATED"/>
    <property type="match status" value="1"/>
</dbReference>
<gene>
    <name evidence="7" type="ORF">SAMN05421810_1148</name>
</gene>
<evidence type="ECO:0000256" key="2">
    <source>
        <dbReference type="ARBA" id="ARBA00023015"/>
    </source>
</evidence>
<feature type="domain" description="OmpR/PhoB-type" evidence="6">
    <location>
        <begin position="1"/>
        <end position="94"/>
    </location>
</feature>
<dbReference type="InterPro" id="IPR005158">
    <property type="entry name" value="BTAD"/>
</dbReference>
<dbReference type="SUPFAM" id="SSF52540">
    <property type="entry name" value="P-loop containing nucleoside triphosphate hydrolases"/>
    <property type="match status" value="1"/>
</dbReference>
<evidence type="ECO:0000256" key="3">
    <source>
        <dbReference type="ARBA" id="ARBA00023125"/>
    </source>
</evidence>
<evidence type="ECO:0000256" key="5">
    <source>
        <dbReference type="PROSITE-ProRule" id="PRU01091"/>
    </source>
</evidence>
<comment type="similarity">
    <text evidence="1">Belongs to the AfsR/DnrI/RedD regulatory family.</text>
</comment>
<reference evidence="8" key="1">
    <citation type="submission" date="2016-10" db="EMBL/GenBank/DDBJ databases">
        <authorList>
            <person name="Varghese N."/>
            <person name="Submissions S."/>
        </authorList>
    </citation>
    <scope>NUCLEOTIDE SEQUENCE [LARGE SCALE GENOMIC DNA]</scope>
    <source>
        <strain evidence="8">CGMCC 4.5579</strain>
    </source>
</reference>
<accession>A0A1I6AQG1</accession>
<dbReference type="Proteomes" id="UP000198727">
    <property type="component" value="Unassembled WGS sequence"/>
</dbReference>
<dbReference type="PANTHER" id="PTHR35807:SF1">
    <property type="entry name" value="TRANSCRIPTIONAL REGULATOR REDD"/>
    <property type="match status" value="1"/>
</dbReference>
<dbReference type="RefSeq" id="WP_092536470.1">
    <property type="nucleotide sequence ID" value="NZ_FOWW01000014.1"/>
</dbReference>
<dbReference type="Gene3D" id="1.10.10.10">
    <property type="entry name" value="Winged helix-like DNA-binding domain superfamily/Winged helix DNA-binding domain"/>
    <property type="match status" value="2"/>
</dbReference>
<dbReference type="SUPFAM" id="SSF46894">
    <property type="entry name" value="C-terminal effector domain of the bipartite response regulators"/>
    <property type="match status" value="1"/>
</dbReference>
<dbReference type="SUPFAM" id="SSF48452">
    <property type="entry name" value="TPR-like"/>
    <property type="match status" value="3"/>
</dbReference>
<evidence type="ECO:0000256" key="4">
    <source>
        <dbReference type="ARBA" id="ARBA00023163"/>
    </source>
</evidence>
<dbReference type="AlphaFoldDB" id="A0A1I6AQG1"/>
<evidence type="ECO:0000259" key="6">
    <source>
        <dbReference type="PROSITE" id="PS51755"/>
    </source>
</evidence>
<dbReference type="Gene3D" id="3.40.50.300">
    <property type="entry name" value="P-loop containing nucleotide triphosphate hydrolases"/>
    <property type="match status" value="1"/>
</dbReference>
<dbReference type="GO" id="GO:0003677">
    <property type="term" value="F:DNA binding"/>
    <property type="evidence" value="ECO:0007669"/>
    <property type="project" value="UniProtKB-UniRule"/>
</dbReference>
<organism evidence="7 8">
    <name type="scientific">Amycolatopsis arida</name>
    <dbReference type="NCBI Taxonomy" id="587909"/>
    <lineage>
        <taxon>Bacteria</taxon>
        <taxon>Bacillati</taxon>
        <taxon>Actinomycetota</taxon>
        <taxon>Actinomycetes</taxon>
        <taxon>Pseudonocardiales</taxon>
        <taxon>Pseudonocardiaceae</taxon>
        <taxon>Amycolatopsis</taxon>
    </lineage>
</organism>
<dbReference type="GO" id="GO:0006355">
    <property type="term" value="P:regulation of DNA-templated transcription"/>
    <property type="evidence" value="ECO:0007669"/>
    <property type="project" value="InterPro"/>
</dbReference>
<dbReference type="InterPro" id="IPR001867">
    <property type="entry name" value="OmpR/PhoB-type_DNA-bd"/>
</dbReference>
<dbReference type="InterPro" id="IPR019734">
    <property type="entry name" value="TPR_rpt"/>
</dbReference>
<evidence type="ECO:0000256" key="1">
    <source>
        <dbReference type="ARBA" id="ARBA00005820"/>
    </source>
</evidence>
<evidence type="ECO:0000313" key="8">
    <source>
        <dbReference type="Proteomes" id="UP000198727"/>
    </source>
</evidence>
<dbReference type="GO" id="GO:0000160">
    <property type="term" value="P:phosphorelay signal transduction system"/>
    <property type="evidence" value="ECO:0007669"/>
    <property type="project" value="InterPro"/>
</dbReference>
<sequence>MSTADVDYRVLGPLEVERNGRPVSVPAGKQRVILALLLLHHDRMVTVEELVDKTWGARPPADGRAVVQKYVMRLRRILPKEAIRTEDGGYRLVLPSRGADLSRFTDLVERARTAAAEGDREAESTLLTKAVAEWRGVPPLANVPSDALARDEIPRLVERYLQAMERRIEVDLELGRHGDVVGELMGLVREHPLRERFWAQLLRALHGCGRQGEALNAFREVTRLLADELGVDPGPELRETHRRILRDLDEPPEVPRRSAEETRCRRPRQLPMATAHFVGRREEIERLTALLGATGDALTPPVVVITGPAGVGKTALAVHVAHRVAARFGDGQLFADLRAYGTTAPLSREEVLGQFLRALGLAPDATPLALGEQVSLFRSLMAGRRMLVVLDNIATEEQVRALLPASPGCAVLVTSRHELGGLAVDPGVQRLRLGELTTAESLDLLVTLVGDDRVSDESESAGDLVVSCGRLALAMRIAAAHLALRPQLKIGDYVAQLRSGSALSLLRLEGDERADVSAALNWSYRVLSPEQRRMLRLVSLVPGPDFGVEAVAALCAVPPSTAGDCLDQLVAASLLDRTASGRYRLHDLVRDYARQRGLREDPDDERSAAHRRLLDYYIAVTDAAVRPLLTMNPLPRPPSVTSLDVGARSLDSVDEERPALVAAVRDAAERGPYQAACHLADALRGYFTLRGHTVDWLTTVDAGLRAARRVGYDEGVAAMLNGRGGLRYYSGDTGAALRDLTAALRLYERLGLPGANAARINLGIIAQVSGDLARAVEHLEAALRGYRAAGDATLERRARENLVLSLLELGELRRARRECAPLREDAATPPVPGQPGVPAMLAHYTEELPRARRLLIESLDEALARGDQRTSVGLRDELANCLLELGDVDEAYRQAKQGLADAERNQDVRNTPNTHTTFAQILRVMGQDDDAAFHYDEALASARDMRSPNLECGALIGLAELRLAADDIPEATALATQAVLIARGSRRRLRLVQALTVLSACERAMGNPCRARELAEEARELAHDCEYPLGQALALEQLAEVSAVVGERDAAISGWREVEHRYRELGSRRAAHVARRLVATRCG</sequence>
<protein>
    <submittedName>
        <fullName evidence="7">DNA-binding transcriptional activator of the SARP family</fullName>
    </submittedName>
</protein>
<dbReference type="CDD" id="cd15831">
    <property type="entry name" value="BTAD"/>
    <property type="match status" value="1"/>
</dbReference>
<dbReference type="InterPro" id="IPR003593">
    <property type="entry name" value="AAA+_ATPase"/>
</dbReference>
<dbReference type="Gene3D" id="1.25.40.10">
    <property type="entry name" value="Tetratricopeptide repeat domain"/>
    <property type="match status" value="3"/>
</dbReference>
<keyword evidence="8" id="KW-1185">Reference proteome</keyword>
<dbReference type="OrthoDB" id="581105at2"/>
<feature type="DNA-binding region" description="OmpR/PhoB-type" evidence="5">
    <location>
        <begin position="1"/>
        <end position="94"/>
    </location>
</feature>
<dbReference type="SMART" id="SM01043">
    <property type="entry name" value="BTAD"/>
    <property type="match status" value="1"/>
</dbReference>
<dbReference type="Pfam" id="PF03704">
    <property type="entry name" value="BTAD"/>
    <property type="match status" value="1"/>
</dbReference>
<evidence type="ECO:0000313" key="7">
    <source>
        <dbReference type="EMBL" id="SFQ70933.1"/>
    </source>
</evidence>
<name>A0A1I6AQG1_9PSEU</name>
<dbReference type="SMART" id="SM00862">
    <property type="entry name" value="Trans_reg_C"/>
    <property type="match status" value="1"/>
</dbReference>
<dbReference type="EMBL" id="FOWW01000014">
    <property type="protein sequence ID" value="SFQ70933.1"/>
    <property type="molecule type" value="Genomic_DNA"/>
</dbReference>
<dbReference type="SMART" id="SM00382">
    <property type="entry name" value="AAA"/>
    <property type="match status" value="1"/>
</dbReference>
<dbReference type="InterPro" id="IPR036388">
    <property type="entry name" value="WH-like_DNA-bd_sf"/>
</dbReference>
<dbReference type="Pfam" id="PF00486">
    <property type="entry name" value="Trans_reg_C"/>
    <property type="match status" value="1"/>
</dbReference>
<dbReference type="InterPro" id="IPR011990">
    <property type="entry name" value="TPR-like_helical_dom_sf"/>
</dbReference>
<dbReference type="InterPro" id="IPR041664">
    <property type="entry name" value="AAA_16"/>
</dbReference>
<keyword evidence="4" id="KW-0804">Transcription</keyword>
<dbReference type="InterPro" id="IPR016032">
    <property type="entry name" value="Sig_transdc_resp-reg_C-effctor"/>
</dbReference>
<dbReference type="PRINTS" id="PR00364">
    <property type="entry name" value="DISEASERSIST"/>
</dbReference>
<dbReference type="STRING" id="587909.SAMN05421810_1148"/>